<name>A0ABT3NU11_9PROT</name>
<evidence type="ECO:0000313" key="2">
    <source>
        <dbReference type="Proteomes" id="UP001526430"/>
    </source>
</evidence>
<reference evidence="1 2" key="1">
    <citation type="submission" date="2022-10" db="EMBL/GenBank/DDBJ databases">
        <title>Roseococcus glaciei nov., sp. nov., isolated from glacier.</title>
        <authorList>
            <person name="Liu Q."/>
            <person name="Xin Y.-H."/>
        </authorList>
    </citation>
    <scope>NUCLEOTIDE SEQUENCE [LARGE SCALE GENOMIC DNA]</scope>
    <source>
        <strain evidence="1 2">MDT2-1-1</strain>
    </source>
</reference>
<proteinExistence type="predicted"/>
<keyword evidence="2" id="KW-1185">Reference proteome</keyword>
<evidence type="ECO:0000313" key="1">
    <source>
        <dbReference type="EMBL" id="MCW8085044.1"/>
    </source>
</evidence>
<accession>A0ABT3NU11</accession>
<comment type="caution">
    <text evidence="1">The sequence shown here is derived from an EMBL/GenBank/DDBJ whole genome shotgun (WGS) entry which is preliminary data.</text>
</comment>
<sequence>MTNSILSLFMLALALFPVLLVLRDGRGRAQRQERLAELRHAARLGAQLRPQAARAPRWDGALRR</sequence>
<dbReference type="EMBL" id="JAPFQI010000002">
    <property type="protein sequence ID" value="MCW8085044.1"/>
    <property type="molecule type" value="Genomic_DNA"/>
</dbReference>
<protein>
    <submittedName>
        <fullName evidence="1">Uncharacterized protein</fullName>
    </submittedName>
</protein>
<dbReference type="Proteomes" id="UP001526430">
    <property type="component" value="Unassembled WGS sequence"/>
</dbReference>
<organism evidence="1 2">
    <name type="scientific">Sabulicella glaciei</name>
    <dbReference type="NCBI Taxonomy" id="2984948"/>
    <lineage>
        <taxon>Bacteria</taxon>
        <taxon>Pseudomonadati</taxon>
        <taxon>Pseudomonadota</taxon>
        <taxon>Alphaproteobacteria</taxon>
        <taxon>Acetobacterales</taxon>
        <taxon>Acetobacteraceae</taxon>
        <taxon>Sabulicella</taxon>
    </lineage>
</organism>
<gene>
    <name evidence="1" type="ORF">OF850_05345</name>
</gene>